<accession>A0ABD1WJE4</accession>
<gene>
    <name evidence="2" type="ORF">Fot_11329</name>
</gene>
<sequence>MGRHLPGFASFHPALPSPENHCQPPTHHHHFIFSVASPSLDLDLLQPPTSKKVATTTSNDMRHKKTQKKVQKSTTEYQQISFTTEGVVGPTSRHDEWSVRCDS</sequence>
<organism evidence="2 3">
    <name type="scientific">Forsythia ovata</name>
    <dbReference type="NCBI Taxonomy" id="205694"/>
    <lineage>
        <taxon>Eukaryota</taxon>
        <taxon>Viridiplantae</taxon>
        <taxon>Streptophyta</taxon>
        <taxon>Embryophyta</taxon>
        <taxon>Tracheophyta</taxon>
        <taxon>Spermatophyta</taxon>
        <taxon>Magnoliopsida</taxon>
        <taxon>eudicotyledons</taxon>
        <taxon>Gunneridae</taxon>
        <taxon>Pentapetalae</taxon>
        <taxon>asterids</taxon>
        <taxon>lamiids</taxon>
        <taxon>Lamiales</taxon>
        <taxon>Oleaceae</taxon>
        <taxon>Forsythieae</taxon>
        <taxon>Forsythia</taxon>
    </lineage>
</organism>
<reference evidence="3" key="1">
    <citation type="submission" date="2024-07" db="EMBL/GenBank/DDBJ databases">
        <title>Two chromosome-level genome assemblies of Korean endemic species Abeliophyllum distichum and Forsythia ovata (Oleaceae).</title>
        <authorList>
            <person name="Jang H."/>
        </authorList>
    </citation>
    <scope>NUCLEOTIDE SEQUENCE [LARGE SCALE GENOMIC DNA]</scope>
</reference>
<name>A0ABD1WJE4_9LAMI</name>
<dbReference type="Proteomes" id="UP001604277">
    <property type="component" value="Unassembled WGS sequence"/>
</dbReference>
<comment type="caution">
    <text evidence="2">The sequence shown here is derived from an EMBL/GenBank/DDBJ whole genome shotgun (WGS) entry which is preliminary data.</text>
</comment>
<dbReference type="AlphaFoldDB" id="A0ABD1WJE4"/>
<protein>
    <submittedName>
        <fullName evidence="2">Uncharacterized protein</fullName>
    </submittedName>
</protein>
<dbReference type="EMBL" id="JBFOLJ010000003">
    <property type="protein sequence ID" value="KAL2549799.1"/>
    <property type="molecule type" value="Genomic_DNA"/>
</dbReference>
<evidence type="ECO:0000313" key="2">
    <source>
        <dbReference type="EMBL" id="KAL2549799.1"/>
    </source>
</evidence>
<proteinExistence type="predicted"/>
<keyword evidence="3" id="KW-1185">Reference proteome</keyword>
<feature type="compositionally biased region" description="Basic residues" evidence="1">
    <location>
        <begin position="62"/>
        <end position="71"/>
    </location>
</feature>
<feature type="region of interest" description="Disordered" evidence="1">
    <location>
        <begin position="1"/>
        <end position="26"/>
    </location>
</feature>
<feature type="region of interest" description="Disordered" evidence="1">
    <location>
        <begin position="50"/>
        <end position="76"/>
    </location>
</feature>
<evidence type="ECO:0000313" key="3">
    <source>
        <dbReference type="Proteomes" id="UP001604277"/>
    </source>
</evidence>
<evidence type="ECO:0000256" key="1">
    <source>
        <dbReference type="SAM" id="MobiDB-lite"/>
    </source>
</evidence>
<feature type="compositionally biased region" description="Polar residues" evidence="1">
    <location>
        <begin position="50"/>
        <end position="59"/>
    </location>
</feature>